<keyword evidence="4 10" id="KW-0378">Hydrolase</keyword>
<gene>
    <name evidence="10" type="ORF">BSL78_13046</name>
</gene>
<comment type="pathway">
    <text evidence="5">Cofactor biosynthesis; nicotinate biosynthesis; nicotinate from nicotinamide: step 1/1.</text>
</comment>
<keyword evidence="2" id="KW-0662">Pyridine nucleotide biosynthesis</keyword>
<evidence type="ECO:0000256" key="1">
    <source>
        <dbReference type="ARBA" id="ARBA00006336"/>
    </source>
</evidence>
<evidence type="ECO:0000256" key="7">
    <source>
        <dbReference type="ARBA" id="ARBA00043224"/>
    </source>
</evidence>
<dbReference type="PANTHER" id="PTHR11080:SF2">
    <property type="entry name" value="LD05707P"/>
    <property type="match status" value="1"/>
</dbReference>
<proteinExistence type="inferred from homology"/>
<name>A0A2G8KPZ0_STIJA</name>
<dbReference type="OrthoDB" id="167809at2759"/>
<evidence type="ECO:0000313" key="10">
    <source>
        <dbReference type="EMBL" id="PIK50037.1"/>
    </source>
</evidence>
<comment type="similarity">
    <text evidence="1">Belongs to the isochorismatase family.</text>
</comment>
<dbReference type="GO" id="GO:0008936">
    <property type="term" value="F:nicotinamidase activity"/>
    <property type="evidence" value="ECO:0007669"/>
    <property type="project" value="UniProtKB-EC"/>
</dbReference>
<sequence>MHTELNAILRQHHITDVFICGLAFDYCVKYTALDARKLGFGTIVIEDACRSISDEGYRTTREELHQQECLITSSEQFEGWVTATPVSSSVLLLHKSSTWGVRDRHTRWLQPTSRTGTHARWNKFLCGVGNSCGAASGGASALGHVDSTSPRRQAVVDLFTSTPGSLDHHRRDFMGRIRSKKLYLQPVVKVKAGKDTGSLDTGQSLARHPSSSSEHSSVVAEPRNGRGSGLPLPGQGPSGAATTKAETT</sequence>
<dbReference type="AlphaFoldDB" id="A0A2G8KPZ0"/>
<accession>A0A2G8KPZ0</accession>
<evidence type="ECO:0000256" key="6">
    <source>
        <dbReference type="ARBA" id="ARBA00039017"/>
    </source>
</evidence>
<reference evidence="10 11" key="1">
    <citation type="journal article" date="2017" name="PLoS Biol.">
        <title>The sea cucumber genome provides insights into morphological evolution and visceral regeneration.</title>
        <authorList>
            <person name="Zhang X."/>
            <person name="Sun L."/>
            <person name="Yuan J."/>
            <person name="Sun Y."/>
            <person name="Gao Y."/>
            <person name="Zhang L."/>
            <person name="Li S."/>
            <person name="Dai H."/>
            <person name="Hamel J.F."/>
            <person name="Liu C."/>
            <person name="Yu Y."/>
            <person name="Liu S."/>
            <person name="Lin W."/>
            <person name="Guo K."/>
            <person name="Jin S."/>
            <person name="Xu P."/>
            <person name="Storey K.B."/>
            <person name="Huan P."/>
            <person name="Zhang T."/>
            <person name="Zhou Y."/>
            <person name="Zhang J."/>
            <person name="Lin C."/>
            <person name="Li X."/>
            <person name="Xing L."/>
            <person name="Huo D."/>
            <person name="Sun M."/>
            <person name="Wang L."/>
            <person name="Mercier A."/>
            <person name="Li F."/>
            <person name="Yang H."/>
            <person name="Xiang J."/>
        </authorList>
    </citation>
    <scope>NUCLEOTIDE SEQUENCE [LARGE SCALE GENOMIC DNA]</scope>
    <source>
        <strain evidence="10">Shaxun</strain>
        <tissue evidence="10">Muscle</tissue>
    </source>
</reference>
<dbReference type="EC" id="3.5.1.19" evidence="6"/>
<evidence type="ECO:0000259" key="9">
    <source>
        <dbReference type="Pfam" id="PF00857"/>
    </source>
</evidence>
<feature type="domain" description="Isochorismatase-like" evidence="9">
    <location>
        <begin position="3"/>
        <end position="76"/>
    </location>
</feature>
<keyword evidence="3" id="KW-0479">Metal-binding</keyword>
<evidence type="ECO:0000256" key="8">
    <source>
        <dbReference type="SAM" id="MobiDB-lite"/>
    </source>
</evidence>
<dbReference type="InterPro" id="IPR036380">
    <property type="entry name" value="Isochorismatase-like_sf"/>
</dbReference>
<dbReference type="PANTHER" id="PTHR11080">
    <property type="entry name" value="PYRAZINAMIDASE/NICOTINAMIDASE"/>
    <property type="match status" value="1"/>
</dbReference>
<evidence type="ECO:0000313" key="11">
    <source>
        <dbReference type="Proteomes" id="UP000230750"/>
    </source>
</evidence>
<dbReference type="SUPFAM" id="SSF52499">
    <property type="entry name" value="Isochorismatase-like hydrolases"/>
    <property type="match status" value="1"/>
</dbReference>
<dbReference type="GO" id="GO:0046872">
    <property type="term" value="F:metal ion binding"/>
    <property type="evidence" value="ECO:0007669"/>
    <property type="project" value="UniProtKB-KW"/>
</dbReference>
<dbReference type="STRING" id="307972.A0A2G8KPZ0"/>
<dbReference type="EMBL" id="MRZV01000435">
    <property type="protein sequence ID" value="PIK50037.1"/>
    <property type="molecule type" value="Genomic_DNA"/>
</dbReference>
<feature type="compositionally biased region" description="Low complexity" evidence="8">
    <location>
        <begin position="204"/>
        <end position="222"/>
    </location>
</feature>
<evidence type="ECO:0000256" key="3">
    <source>
        <dbReference type="ARBA" id="ARBA00022723"/>
    </source>
</evidence>
<dbReference type="Pfam" id="PF00857">
    <property type="entry name" value="Isochorismatase"/>
    <property type="match status" value="1"/>
</dbReference>
<organism evidence="10 11">
    <name type="scientific">Stichopus japonicus</name>
    <name type="common">Sea cucumber</name>
    <dbReference type="NCBI Taxonomy" id="307972"/>
    <lineage>
        <taxon>Eukaryota</taxon>
        <taxon>Metazoa</taxon>
        <taxon>Echinodermata</taxon>
        <taxon>Eleutherozoa</taxon>
        <taxon>Echinozoa</taxon>
        <taxon>Holothuroidea</taxon>
        <taxon>Aspidochirotacea</taxon>
        <taxon>Aspidochirotida</taxon>
        <taxon>Stichopodidae</taxon>
        <taxon>Apostichopus</taxon>
    </lineage>
</organism>
<dbReference type="Gene3D" id="3.40.50.850">
    <property type="entry name" value="Isochorismatase-like"/>
    <property type="match status" value="1"/>
</dbReference>
<evidence type="ECO:0000256" key="4">
    <source>
        <dbReference type="ARBA" id="ARBA00022801"/>
    </source>
</evidence>
<dbReference type="GO" id="GO:0019363">
    <property type="term" value="P:pyridine nucleotide biosynthetic process"/>
    <property type="evidence" value="ECO:0007669"/>
    <property type="project" value="UniProtKB-KW"/>
</dbReference>
<dbReference type="InterPro" id="IPR000868">
    <property type="entry name" value="Isochorismatase-like_dom"/>
</dbReference>
<evidence type="ECO:0000256" key="5">
    <source>
        <dbReference type="ARBA" id="ARBA00037900"/>
    </source>
</evidence>
<keyword evidence="11" id="KW-1185">Reference proteome</keyword>
<protein>
    <recommendedName>
        <fullName evidence="6">nicotinamidase</fullName>
        <ecNumber evidence="6">3.5.1.19</ecNumber>
    </recommendedName>
    <alternativeName>
        <fullName evidence="7">Nicotinamide deamidase</fullName>
    </alternativeName>
</protein>
<feature type="region of interest" description="Disordered" evidence="8">
    <location>
        <begin position="194"/>
        <end position="248"/>
    </location>
</feature>
<evidence type="ECO:0000256" key="2">
    <source>
        <dbReference type="ARBA" id="ARBA00022642"/>
    </source>
</evidence>
<dbReference type="InterPro" id="IPR052347">
    <property type="entry name" value="Isochorismatase_Nicotinamidase"/>
</dbReference>
<dbReference type="Proteomes" id="UP000230750">
    <property type="component" value="Unassembled WGS sequence"/>
</dbReference>
<comment type="caution">
    <text evidence="10">The sequence shown here is derived from an EMBL/GenBank/DDBJ whole genome shotgun (WGS) entry which is preliminary data.</text>
</comment>
<feature type="compositionally biased region" description="Low complexity" evidence="8">
    <location>
        <begin position="229"/>
        <end position="239"/>
    </location>
</feature>